<dbReference type="AlphaFoldDB" id="A0A561WBY2"/>
<organism evidence="1 2">
    <name type="scientific">Actinoplanes teichomyceticus</name>
    <dbReference type="NCBI Taxonomy" id="1867"/>
    <lineage>
        <taxon>Bacteria</taxon>
        <taxon>Bacillati</taxon>
        <taxon>Actinomycetota</taxon>
        <taxon>Actinomycetes</taxon>
        <taxon>Micromonosporales</taxon>
        <taxon>Micromonosporaceae</taxon>
        <taxon>Actinoplanes</taxon>
    </lineage>
</organism>
<evidence type="ECO:0000313" key="1">
    <source>
        <dbReference type="EMBL" id="TWG21380.1"/>
    </source>
</evidence>
<name>A0A561WBY2_ACTTI</name>
<dbReference type="Proteomes" id="UP000320239">
    <property type="component" value="Unassembled WGS sequence"/>
</dbReference>
<comment type="caution">
    <text evidence="1">The sequence shown here is derived from an EMBL/GenBank/DDBJ whole genome shotgun (WGS) entry which is preliminary data.</text>
</comment>
<sequence>MAAADVDSAPGTGAQEKRWRTALKRARWSPRRGYGLWLYGNNIAPDAVEVRTPHQVVRLVDEARIKLPLRPEASA</sequence>
<evidence type="ECO:0000313" key="2">
    <source>
        <dbReference type="Proteomes" id="UP000320239"/>
    </source>
</evidence>
<gene>
    <name evidence="1" type="ORF">FHX34_103918</name>
</gene>
<reference evidence="1 2" key="1">
    <citation type="submission" date="2019-06" db="EMBL/GenBank/DDBJ databases">
        <title>Sequencing the genomes of 1000 actinobacteria strains.</title>
        <authorList>
            <person name="Klenk H.-P."/>
        </authorList>
    </citation>
    <scope>NUCLEOTIDE SEQUENCE [LARGE SCALE GENOMIC DNA]</scope>
    <source>
        <strain evidence="1 2">DSM 43866</strain>
    </source>
</reference>
<proteinExistence type="predicted"/>
<accession>A0A561WBY2</accession>
<protein>
    <submittedName>
        <fullName evidence="1">Uncharacterized protein</fullName>
    </submittedName>
</protein>
<keyword evidence="2" id="KW-1185">Reference proteome</keyword>
<dbReference type="EMBL" id="VIWY01000003">
    <property type="protein sequence ID" value="TWG21380.1"/>
    <property type="molecule type" value="Genomic_DNA"/>
</dbReference>